<name>T1KN96_TETUR</name>
<dbReference type="HOGENOM" id="CLU_038409_1_1_1"/>
<dbReference type="Pfam" id="PF04280">
    <property type="entry name" value="Tim44"/>
    <property type="match status" value="1"/>
</dbReference>
<dbReference type="eggNOG" id="KOG4599">
    <property type="taxonomic scope" value="Eukaryota"/>
</dbReference>
<keyword evidence="3" id="KW-0689">Ribosomal protein</keyword>
<feature type="region of interest" description="Disordered" evidence="9">
    <location>
        <begin position="312"/>
        <end position="336"/>
    </location>
</feature>
<dbReference type="InterPro" id="IPR007379">
    <property type="entry name" value="Tim44-like_dom"/>
</dbReference>
<organism evidence="11 12">
    <name type="scientific">Tetranychus urticae</name>
    <name type="common">Two-spotted spider mite</name>
    <dbReference type="NCBI Taxonomy" id="32264"/>
    <lineage>
        <taxon>Eukaryota</taxon>
        <taxon>Metazoa</taxon>
        <taxon>Ecdysozoa</taxon>
        <taxon>Arthropoda</taxon>
        <taxon>Chelicerata</taxon>
        <taxon>Arachnida</taxon>
        <taxon>Acari</taxon>
        <taxon>Acariformes</taxon>
        <taxon>Trombidiformes</taxon>
        <taxon>Prostigmata</taxon>
        <taxon>Eleutherengona</taxon>
        <taxon>Raphignathae</taxon>
        <taxon>Tetranychoidea</taxon>
        <taxon>Tetranychidae</taxon>
        <taxon>Tetranychus</taxon>
    </lineage>
</organism>
<dbReference type="PANTHER" id="PTHR28554">
    <property type="entry name" value="39S RIBOSOMAL PROTEIN L45, MITOCHONDRIAL"/>
    <property type="match status" value="1"/>
</dbReference>
<keyword evidence="2" id="KW-0809">Transit peptide</keyword>
<comment type="subcellular location">
    <subcellularLocation>
        <location evidence="1">Mitochondrion</location>
    </subcellularLocation>
</comment>
<dbReference type="EMBL" id="CAEY01000275">
    <property type="status" value="NOT_ANNOTATED_CDS"/>
    <property type="molecule type" value="Genomic_DNA"/>
</dbReference>
<reference evidence="12" key="1">
    <citation type="submission" date="2011-08" db="EMBL/GenBank/DDBJ databases">
        <authorList>
            <person name="Rombauts S."/>
        </authorList>
    </citation>
    <scope>NUCLEOTIDE SEQUENCE</scope>
    <source>
        <strain evidence="12">London</strain>
    </source>
</reference>
<dbReference type="FunFam" id="3.10.450.240:FF:000003">
    <property type="entry name" value="39S ribosomal protein L45, mitochondrial"/>
    <property type="match status" value="1"/>
</dbReference>
<reference evidence="11" key="2">
    <citation type="submission" date="2015-06" db="UniProtKB">
        <authorList>
            <consortium name="EnsemblMetazoa"/>
        </authorList>
    </citation>
    <scope>IDENTIFICATION</scope>
</reference>
<dbReference type="EnsemblMetazoa" id="tetur16g00170.1">
    <property type="protein sequence ID" value="tetur16g00170.1"/>
    <property type="gene ID" value="tetur16g00170"/>
</dbReference>
<dbReference type="STRING" id="32264.T1KN96"/>
<evidence type="ECO:0000256" key="4">
    <source>
        <dbReference type="ARBA" id="ARBA00023128"/>
    </source>
</evidence>
<evidence type="ECO:0000256" key="6">
    <source>
        <dbReference type="ARBA" id="ARBA00038073"/>
    </source>
</evidence>
<sequence>MNNPKLLTVVSVCKEFVRTVRNKHWNPGPKEYWNRGIPNFDWRRARGKKVSLIKDYLTAIEDYRGKNPEEFSPEERRSLYKERGVAPMRDWNEETIFLASSSQILDPYVPPEGDGKASILSVERSKQESAKLKAKGKSMMALKKIRTFLEYFDPGTFGSEAMEIYLKAHQCLVERDSEKIFDYVTEKAYPEMTRYVDHKTLRWKLIKSNEPPRVVHVRNIDGQEAGAQFGQVTVRFNTAQTLAIYDSFGRLIYGDEAVVKNVIEYVVFENHLSNVYGKWRIHGKIIPDWLPSSSPISQTFVKPDIPSEDEIKYVQQSPAIKEESNTQAPTDGLATA</sequence>
<dbReference type="OrthoDB" id="19619at2759"/>
<evidence type="ECO:0000313" key="12">
    <source>
        <dbReference type="Proteomes" id="UP000015104"/>
    </source>
</evidence>
<evidence type="ECO:0000256" key="1">
    <source>
        <dbReference type="ARBA" id="ARBA00004173"/>
    </source>
</evidence>
<evidence type="ECO:0000256" key="3">
    <source>
        <dbReference type="ARBA" id="ARBA00022980"/>
    </source>
</evidence>
<evidence type="ECO:0000256" key="2">
    <source>
        <dbReference type="ARBA" id="ARBA00022946"/>
    </source>
</evidence>
<dbReference type="SUPFAM" id="SSF54427">
    <property type="entry name" value="NTF2-like"/>
    <property type="match status" value="1"/>
</dbReference>
<evidence type="ECO:0000256" key="8">
    <source>
        <dbReference type="ARBA" id="ARBA00043031"/>
    </source>
</evidence>
<proteinExistence type="inferred from homology"/>
<dbReference type="GO" id="GO:0005739">
    <property type="term" value="C:mitochondrion"/>
    <property type="evidence" value="ECO:0007669"/>
    <property type="project" value="UniProtKB-SubCell"/>
</dbReference>
<dbReference type="GO" id="GO:0005840">
    <property type="term" value="C:ribosome"/>
    <property type="evidence" value="ECO:0007669"/>
    <property type="project" value="UniProtKB-KW"/>
</dbReference>
<dbReference type="SMART" id="SM00978">
    <property type="entry name" value="Tim44"/>
    <property type="match status" value="1"/>
</dbReference>
<dbReference type="AlphaFoldDB" id="T1KN96"/>
<dbReference type="Proteomes" id="UP000015104">
    <property type="component" value="Unassembled WGS sequence"/>
</dbReference>
<evidence type="ECO:0000313" key="11">
    <source>
        <dbReference type="EnsemblMetazoa" id="tetur16g00170.1"/>
    </source>
</evidence>
<dbReference type="PANTHER" id="PTHR28554:SF1">
    <property type="entry name" value="LARGE RIBOSOMAL SUBUNIT PROTEIN ML45"/>
    <property type="match status" value="1"/>
</dbReference>
<gene>
    <name evidence="11" type="primary">107365961</name>
</gene>
<evidence type="ECO:0000256" key="5">
    <source>
        <dbReference type="ARBA" id="ARBA00023274"/>
    </source>
</evidence>
<comment type="similarity">
    <text evidence="6">Belongs to the mitochondrion-specific ribosomal protein mL45 family.</text>
</comment>
<accession>T1KN96</accession>
<keyword evidence="5" id="KW-0687">Ribonucleoprotein</keyword>
<keyword evidence="4" id="KW-0496">Mitochondrion</keyword>
<dbReference type="InterPro" id="IPR032710">
    <property type="entry name" value="NTF2-like_dom_sf"/>
</dbReference>
<dbReference type="OMA" id="HTHMAAK"/>
<evidence type="ECO:0000259" key="10">
    <source>
        <dbReference type="SMART" id="SM00978"/>
    </source>
</evidence>
<dbReference type="Gene3D" id="3.10.450.240">
    <property type="match status" value="1"/>
</dbReference>
<keyword evidence="12" id="KW-1185">Reference proteome</keyword>
<evidence type="ECO:0000256" key="9">
    <source>
        <dbReference type="SAM" id="MobiDB-lite"/>
    </source>
</evidence>
<dbReference type="InterPro" id="IPR051975">
    <property type="entry name" value="mtLSU_mL45"/>
</dbReference>
<feature type="domain" description="Tim44-like" evidence="10">
    <location>
        <begin position="138"/>
        <end position="286"/>
    </location>
</feature>
<protein>
    <recommendedName>
        <fullName evidence="7">Large ribosomal subunit protein mL45</fullName>
    </recommendedName>
    <alternativeName>
        <fullName evidence="8">39S ribosomal protein L45, mitochondrial</fullName>
    </alternativeName>
</protein>
<dbReference type="KEGG" id="tut:107365961"/>
<evidence type="ECO:0000256" key="7">
    <source>
        <dbReference type="ARBA" id="ARBA00039448"/>
    </source>
</evidence>
<dbReference type="GO" id="GO:1990904">
    <property type="term" value="C:ribonucleoprotein complex"/>
    <property type="evidence" value="ECO:0007669"/>
    <property type="project" value="UniProtKB-KW"/>
</dbReference>